<dbReference type="EMBL" id="AP022588">
    <property type="protein sequence ID" value="BBY25905.1"/>
    <property type="molecule type" value="Genomic_DNA"/>
</dbReference>
<sequence length="130" mass="13697">MVEAANWDVVPGGPAPVDQPQAWSLSRADLPLEPALPAPSLPPWPPTSRPRSRRRTRPAGGPRRRRPAARTAAEGVPLASPDALPPGSTMDPATQGAEGPNASYLKDLWQAVQATRSAARPSSWVSRSAA</sequence>
<accession>A0A7I7QI04</accession>
<feature type="region of interest" description="Disordered" evidence="1">
    <location>
        <begin position="1"/>
        <end position="102"/>
    </location>
</feature>
<evidence type="ECO:0000313" key="2">
    <source>
        <dbReference type="EMBL" id="BBY25905.1"/>
    </source>
</evidence>
<dbReference type="AlphaFoldDB" id="A0A7I7QI04"/>
<reference evidence="2 3" key="1">
    <citation type="journal article" date="2019" name="Emerg. Microbes Infect.">
        <title>Comprehensive subspecies identification of 175 nontuberculous mycobacteria species based on 7547 genomic profiles.</title>
        <authorList>
            <person name="Matsumoto Y."/>
            <person name="Kinjo T."/>
            <person name="Motooka D."/>
            <person name="Nabeya D."/>
            <person name="Jung N."/>
            <person name="Uechi K."/>
            <person name="Horii T."/>
            <person name="Iida T."/>
            <person name="Fujita J."/>
            <person name="Nakamura S."/>
        </authorList>
    </citation>
    <scope>NUCLEOTIDE SEQUENCE [LARGE SCALE GENOMIC DNA]</scope>
    <source>
        <strain evidence="2 3">JCM 17899</strain>
    </source>
</reference>
<organism evidence="2 3">
    <name type="scientific">Mycolicibacterium sediminis</name>
    <dbReference type="NCBI Taxonomy" id="1286180"/>
    <lineage>
        <taxon>Bacteria</taxon>
        <taxon>Bacillati</taxon>
        <taxon>Actinomycetota</taxon>
        <taxon>Actinomycetes</taxon>
        <taxon>Mycobacteriales</taxon>
        <taxon>Mycobacteriaceae</taxon>
        <taxon>Mycolicibacterium</taxon>
    </lineage>
</organism>
<keyword evidence="3" id="KW-1185">Reference proteome</keyword>
<protein>
    <submittedName>
        <fullName evidence="2">Uncharacterized protein</fullName>
    </submittedName>
</protein>
<evidence type="ECO:0000256" key="1">
    <source>
        <dbReference type="SAM" id="MobiDB-lite"/>
    </source>
</evidence>
<evidence type="ECO:0000313" key="3">
    <source>
        <dbReference type="Proteomes" id="UP000467193"/>
    </source>
</evidence>
<feature type="compositionally biased region" description="Basic residues" evidence="1">
    <location>
        <begin position="50"/>
        <end position="68"/>
    </location>
</feature>
<dbReference type="Proteomes" id="UP000467193">
    <property type="component" value="Chromosome"/>
</dbReference>
<feature type="compositionally biased region" description="Pro residues" evidence="1">
    <location>
        <begin position="34"/>
        <end position="48"/>
    </location>
</feature>
<name>A0A7I7QI04_9MYCO</name>
<dbReference type="KEGG" id="msei:MSEDJ_00010"/>
<proteinExistence type="predicted"/>
<gene>
    <name evidence="2" type="ORF">MSEDJ_00010</name>
</gene>